<dbReference type="GO" id="GO:0016887">
    <property type="term" value="F:ATP hydrolysis activity"/>
    <property type="evidence" value="ECO:0007669"/>
    <property type="project" value="TreeGrafter"/>
</dbReference>
<evidence type="ECO:0000259" key="4">
    <source>
        <dbReference type="PROSITE" id="PS00662"/>
    </source>
</evidence>
<dbReference type="Gene3D" id="3.40.50.300">
    <property type="entry name" value="P-loop containing nucleotide triphosphate hydrolases"/>
    <property type="match status" value="1"/>
</dbReference>
<feature type="domain" description="Bacterial type II secretion system protein E" evidence="4">
    <location>
        <begin position="253"/>
        <end position="267"/>
    </location>
</feature>
<dbReference type="CDD" id="cd01129">
    <property type="entry name" value="PulE-GspE-like"/>
    <property type="match status" value="1"/>
</dbReference>
<evidence type="ECO:0000256" key="3">
    <source>
        <dbReference type="ARBA" id="ARBA00022840"/>
    </source>
</evidence>
<proteinExistence type="inferred from homology"/>
<name>A0A1G2QJ68_9BACT</name>
<dbReference type="PANTHER" id="PTHR30258:SF1">
    <property type="entry name" value="PROTEIN TRANSPORT PROTEIN HOFB HOMOLOG"/>
    <property type="match status" value="1"/>
</dbReference>
<dbReference type="GO" id="GO:0005886">
    <property type="term" value="C:plasma membrane"/>
    <property type="evidence" value="ECO:0007669"/>
    <property type="project" value="TreeGrafter"/>
</dbReference>
<dbReference type="InterPro" id="IPR027417">
    <property type="entry name" value="P-loop_NTPase"/>
</dbReference>
<dbReference type="AlphaFoldDB" id="A0A1G2QJ68"/>
<accession>A0A1G2QJ68</accession>
<dbReference type="Pfam" id="PF00437">
    <property type="entry name" value="T2SSE"/>
    <property type="match status" value="1"/>
</dbReference>
<evidence type="ECO:0000313" key="5">
    <source>
        <dbReference type="EMBL" id="OHA60498.1"/>
    </source>
</evidence>
<comment type="caution">
    <text evidence="5">The sequence shown here is derived from an EMBL/GenBank/DDBJ whole genome shotgun (WGS) entry which is preliminary data.</text>
</comment>
<dbReference type="Gene3D" id="3.30.450.90">
    <property type="match status" value="1"/>
</dbReference>
<comment type="similarity">
    <text evidence="1">Belongs to the GSP E family.</text>
</comment>
<evidence type="ECO:0000256" key="2">
    <source>
        <dbReference type="ARBA" id="ARBA00022741"/>
    </source>
</evidence>
<dbReference type="SUPFAM" id="SSF52540">
    <property type="entry name" value="P-loop containing nucleoside triphosphate hydrolases"/>
    <property type="match status" value="1"/>
</dbReference>
<dbReference type="PANTHER" id="PTHR30258">
    <property type="entry name" value="TYPE II SECRETION SYSTEM PROTEIN GSPE-RELATED"/>
    <property type="match status" value="1"/>
</dbReference>
<evidence type="ECO:0000313" key="6">
    <source>
        <dbReference type="Proteomes" id="UP000177140"/>
    </source>
</evidence>
<dbReference type="Proteomes" id="UP000177140">
    <property type="component" value="Unassembled WGS sequence"/>
</dbReference>
<sequence length="450" mass="49189">MYAEISASAASDAGLIEISDDQINGLIEKLKTLDDVRSNLNLENTNALRGSGISIILEMILAGALVTDSSDIHFEPEAEQVRLRYRLDGVLLDIVDLDAKVYRQILSRIKLVSGLKLNIKKDAQDGRFSIKVQGAEIEIRTSTIPSAYGESIVMRVLNPKSILTTFDKLGVETKLYAIFEHEINKPNGLVLLTGPTGSGKTTTLYAFLRQVNSTESKIITIEDPIEYHLEGINQTQVNEEKGYTFAAGLRSALRQDPDIIMVGEIRDGDTAETAINSALTGHLVFSTLHTNNAAGAIPRLIELKVNPKILSSALTLSIAQRLVRKLCEQCKKKATLDDQQKELVDQVVKSIQVKRPDIEIPTIAEICEPVGCLACNQTGYKGRVGVFEAVLMDQAVAALADKNPDEREIRLVAKPQGLLDMRQDGIVKVLHGITSLAELGRVVDLSAEII</sequence>
<dbReference type="InterPro" id="IPR003593">
    <property type="entry name" value="AAA+_ATPase"/>
</dbReference>
<dbReference type="SMART" id="SM00382">
    <property type="entry name" value="AAA"/>
    <property type="match status" value="1"/>
</dbReference>
<dbReference type="GO" id="GO:0005524">
    <property type="term" value="F:ATP binding"/>
    <property type="evidence" value="ECO:0007669"/>
    <property type="project" value="UniProtKB-KW"/>
</dbReference>
<dbReference type="PROSITE" id="PS00662">
    <property type="entry name" value="T2SP_E"/>
    <property type="match status" value="1"/>
</dbReference>
<dbReference type="InterPro" id="IPR001482">
    <property type="entry name" value="T2SS/T4SS_dom"/>
</dbReference>
<dbReference type="EMBL" id="MHTM01000049">
    <property type="protein sequence ID" value="OHA60498.1"/>
    <property type="molecule type" value="Genomic_DNA"/>
</dbReference>
<keyword evidence="3" id="KW-0067">ATP-binding</keyword>
<gene>
    <name evidence="5" type="ORF">A2556_01650</name>
</gene>
<evidence type="ECO:0000256" key="1">
    <source>
        <dbReference type="ARBA" id="ARBA00006611"/>
    </source>
</evidence>
<protein>
    <recommendedName>
        <fullName evidence="4">Bacterial type II secretion system protein E domain-containing protein</fullName>
    </recommendedName>
</protein>
<keyword evidence="2" id="KW-0547">Nucleotide-binding</keyword>
<organism evidence="5 6">
    <name type="scientific">Candidatus Vogelbacteria bacterium RIFOXYD2_FULL_44_9</name>
    <dbReference type="NCBI Taxonomy" id="1802441"/>
    <lineage>
        <taxon>Bacteria</taxon>
        <taxon>Candidatus Vogeliibacteriota</taxon>
    </lineage>
</organism>
<reference evidence="5 6" key="1">
    <citation type="journal article" date="2016" name="Nat. Commun.">
        <title>Thousands of microbial genomes shed light on interconnected biogeochemical processes in an aquifer system.</title>
        <authorList>
            <person name="Anantharaman K."/>
            <person name="Brown C.T."/>
            <person name="Hug L.A."/>
            <person name="Sharon I."/>
            <person name="Castelle C.J."/>
            <person name="Probst A.J."/>
            <person name="Thomas B.C."/>
            <person name="Singh A."/>
            <person name="Wilkins M.J."/>
            <person name="Karaoz U."/>
            <person name="Brodie E.L."/>
            <person name="Williams K.H."/>
            <person name="Hubbard S.S."/>
            <person name="Banfield J.F."/>
        </authorList>
    </citation>
    <scope>NUCLEOTIDE SEQUENCE [LARGE SCALE GENOMIC DNA]</scope>
</reference>